<comment type="caution">
    <text evidence="1">The sequence shown here is derived from an EMBL/GenBank/DDBJ whole genome shotgun (WGS) entry which is preliminary data.</text>
</comment>
<organism evidence="1 2">
    <name type="scientific">Cellulomonas cellasea</name>
    <dbReference type="NCBI Taxonomy" id="43670"/>
    <lineage>
        <taxon>Bacteria</taxon>
        <taxon>Bacillati</taxon>
        <taxon>Actinomycetota</taxon>
        <taxon>Actinomycetes</taxon>
        <taxon>Micrococcales</taxon>
        <taxon>Cellulomonadaceae</taxon>
        <taxon>Cellulomonas</taxon>
    </lineage>
</organism>
<proteinExistence type="predicted"/>
<evidence type="ECO:0000313" key="2">
    <source>
        <dbReference type="Proteomes" id="UP000317046"/>
    </source>
</evidence>
<name>A0A4Y3KVD1_9CELL</name>
<reference evidence="1" key="1">
    <citation type="submission" date="2019-06" db="EMBL/GenBank/DDBJ databases">
        <title>Whole genome shotgun sequence of Cellulomonas cellasea NBRC 3753.</title>
        <authorList>
            <person name="Hosoyama A."/>
            <person name="Uohara A."/>
            <person name="Ohji S."/>
            <person name="Ichikawa N."/>
        </authorList>
    </citation>
    <scope>NUCLEOTIDE SEQUENCE [LARGE SCALE GENOMIC DNA]</scope>
    <source>
        <strain evidence="1">NBRC 3753</strain>
    </source>
</reference>
<protein>
    <submittedName>
        <fullName evidence="1">Uncharacterized protein</fullName>
    </submittedName>
</protein>
<evidence type="ECO:0000313" key="1">
    <source>
        <dbReference type="EMBL" id="GEA87807.1"/>
    </source>
</evidence>
<dbReference type="Proteomes" id="UP000317046">
    <property type="component" value="Unassembled WGS sequence"/>
</dbReference>
<dbReference type="AlphaFoldDB" id="A0A4Y3KVD1"/>
<dbReference type="RefSeq" id="WP_141372191.1">
    <property type="nucleotide sequence ID" value="NZ_BJLR01000016.1"/>
</dbReference>
<gene>
    <name evidence="1" type="ORF">CCE01nite_17560</name>
</gene>
<keyword evidence="2" id="KW-1185">Reference proteome</keyword>
<accession>A0A4Y3KVD1</accession>
<sequence>MSSFVVSDDHIDYLVTAALVHVPDHPAVVSREPAELGRLLLRENVGTVTDRYLGWGEEDLDDDEREELEGYASRVAGYVFRPVSEVDAAQGGAGRPVLAVSARA</sequence>
<dbReference type="EMBL" id="BJLR01000016">
    <property type="protein sequence ID" value="GEA87807.1"/>
    <property type="molecule type" value="Genomic_DNA"/>
</dbReference>